<name>A0ACC0CEG5_CATRO</name>
<gene>
    <name evidence="1" type="ORF">M9H77_04508</name>
</gene>
<keyword evidence="2" id="KW-1185">Reference proteome</keyword>
<organism evidence="1 2">
    <name type="scientific">Catharanthus roseus</name>
    <name type="common">Madagascar periwinkle</name>
    <name type="synonym">Vinca rosea</name>
    <dbReference type="NCBI Taxonomy" id="4058"/>
    <lineage>
        <taxon>Eukaryota</taxon>
        <taxon>Viridiplantae</taxon>
        <taxon>Streptophyta</taxon>
        <taxon>Embryophyta</taxon>
        <taxon>Tracheophyta</taxon>
        <taxon>Spermatophyta</taxon>
        <taxon>Magnoliopsida</taxon>
        <taxon>eudicotyledons</taxon>
        <taxon>Gunneridae</taxon>
        <taxon>Pentapetalae</taxon>
        <taxon>asterids</taxon>
        <taxon>lamiids</taxon>
        <taxon>Gentianales</taxon>
        <taxon>Apocynaceae</taxon>
        <taxon>Rauvolfioideae</taxon>
        <taxon>Vinceae</taxon>
        <taxon>Catharanthinae</taxon>
        <taxon>Catharanthus</taxon>
    </lineage>
</organism>
<accession>A0ACC0CEG5</accession>
<protein>
    <submittedName>
        <fullName evidence="1">Uncharacterized protein</fullName>
    </submittedName>
</protein>
<evidence type="ECO:0000313" key="2">
    <source>
        <dbReference type="Proteomes" id="UP001060085"/>
    </source>
</evidence>
<comment type="caution">
    <text evidence="1">The sequence shown here is derived from an EMBL/GenBank/DDBJ whole genome shotgun (WGS) entry which is preliminary data.</text>
</comment>
<evidence type="ECO:0000313" key="1">
    <source>
        <dbReference type="EMBL" id="KAI5683280.1"/>
    </source>
</evidence>
<dbReference type="EMBL" id="CM044701">
    <property type="protein sequence ID" value="KAI5683280.1"/>
    <property type="molecule type" value="Genomic_DNA"/>
</dbReference>
<dbReference type="Proteomes" id="UP001060085">
    <property type="component" value="Linkage Group LG01"/>
</dbReference>
<sequence length="385" mass="44208">MARWDQILSLPVQNPPTLEFSSNDLVWSKVEGWRDNLDKVCLIPFARVDDFVRGESANKDCPTRFHVEARRRRRPQASCKPKVDGVLEYILYWCSFGPDDHREGGVIRPSRSTYVPKKKPAGRPNTKRGCTCHFIVKRLSAEPTVALIIYVQDKHVDRMGLPCHGPQDKKAAGTRAMYAPYISEDLRLRVLSLLYVGVSVETIMQRHNESVEKQGGPSNRDDLLTHRYVRRQERSIRRSSYELDADDAVSINMWVESHQNCIFFYEDFSDSDPFVLGIQTEWQLQQMIRFGNGSLLASDSKFGTNKLKLTSLLWKIIQYPIHSLVVFNSDNKAIPVAWIIAPRFSSGDAHRWMRALYNRVQMKDPAWKLAGFIVDDPLADVLAIR</sequence>
<proteinExistence type="predicted"/>
<reference evidence="2" key="1">
    <citation type="journal article" date="2023" name="Nat. Plants">
        <title>Single-cell RNA sequencing provides a high-resolution roadmap for understanding the multicellular compartmentation of specialized metabolism.</title>
        <authorList>
            <person name="Sun S."/>
            <person name="Shen X."/>
            <person name="Li Y."/>
            <person name="Li Y."/>
            <person name="Wang S."/>
            <person name="Li R."/>
            <person name="Zhang H."/>
            <person name="Shen G."/>
            <person name="Guo B."/>
            <person name="Wei J."/>
            <person name="Xu J."/>
            <person name="St-Pierre B."/>
            <person name="Chen S."/>
            <person name="Sun C."/>
        </authorList>
    </citation>
    <scope>NUCLEOTIDE SEQUENCE [LARGE SCALE GENOMIC DNA]</scope>
</reference>